<dbReference type="EMBL" id="JAUKUD010000001">
    <property type="protein sequence ID" value="KAK0753989.1"/>
    <property type="molecule type" value="Genomic_DNA"/>
</dbReference>
<gene>
    <name evidence="2" type="ORF">B0T18DRAFT_26467</name>
</gene>
<evidence type="ECO:0000313" key="3">
    <source>
        <dbReference type="Proteomes" id="UP001172155"/>
    </source>
</evidence>
<dbReference type="Proteomes" id="UP001172155">
    <property type="component" value="Unassembled WGS sequence"/>
</dbReference>
<name>A0AA40KCB8_9PEZI</name>
<evidence type="ECO:0000256" key="1">
    <source>
        <dbReference type="SAM" id="MobiDB-lite"/>
    </source>
</evidence>
<proteinExistence type="predicted"/>
<organism evidence="2 3">
    <name type="scientific">Schizothecium vesticola</name>
    <dbReference type="NCBI Taxonomy" id="314040"/>
    <lineage>
        <taxon>Eukaryota</taxon>
        <taxon>Fungi</taxon>
        <taxon>Dikarya</taxon>
        <taxon>Ascomycota</taxon>
        <taxon>Pezizomycotina</taxon>
        <taxon>Sordariomycetes</taxon>
        <taxon>Sordariomycetidae</taxon>
        <taxon>Sordariales</taxon>
        <taxon>Schizotheciaceae</taxon>
        <taxon>Schizothecium</taxon>
    </lineage>
</organism>
<protein>
    <submittedName>
        <fullName evidence="2">Uncharacterized protein</fullName>
    </submittedName>
</protein>
<sequence length="186" mass="21077">MDLTLLLTFDSSGVAVEPSSCVKTSLVNGWVIPPTYLTQLHHHTTTTTPPPQQHHHNNTTTTQLPLPPLLQKHTLPPSSRTAGPPRPPSANDQVRDPNHRNCHASGAWESRSSWMYVWLGSVRFHPCTCPILHRKSHDPSTHPSARARATQVIYFHHPSYPHPTHRWKSPGPVHRMRWVGVVPYRR</sequence>
<keyword evidence="3" id="KW-1185">Reference proteome</keyword>
<dbReference type="AlphaFoldDB" id="A0AA40KCB8"/>
<comment type="caution">
    <text evidence="2">The sequence shown here is derived from an EMBL/GenBank/DDBJ whole genome shotgun (WGS) entry which is preliminary data.</text>
</comment>
<feature type="compositionally biased region" description="Low complexity" evidence="1">
    <location>
        <begin position="58"/>
        <end position="77"/>
    </location>
</feature>
<evidence type="ECO:0000313" key="2">
    <source>
        <dbReference type="EMBL" id="KAK0753989.1"/>
    </source>
</evidence>
<accession>A0AA40KCB8</accession>
<feature type="region of interest" description="Disordered" evidence="1">
    <location>
        <begin position="41"/>
        <end position="104"/>
    </location>
</feature>
<reference evidence="2" key="1">
    <citation type="submission" date="2023-06" db="EMBL/GenBank/DDBJ databases">
        <title>Genome-scale phylogeny and comparative genomics of the fungal order Sordariales.</title>
        <authorList>
            <consortium name="Lawrence Berkeley National Laboratory"/>
            <person name="Hensen N."/>
            <person name="Bonometti L."/>
            <person name="Westerberg I."/>
            <person name="Brannstrom I.O."/>
            <person name="Guillou S."/>
            <person name="Cros-Aarteil S."/>
            <person name="Calhoun S."/>
            <person name="Haridas S."/>
            <person name="Kuo A."/>
            <person name="Mondo S."/>
            <person name="Pangilinan J."/>
            <person name="Riley R."/>
            <person name="LaButti K."/>
            <person name="Andreopoulos B."/>
            <person name="Lipzen A."/>
            <person name="Chen C."/>
            <person name="Yanf M."/>
            <person name="Daum C."/>
            <person name="Ng V."/>
            <person name="Clum A."/>
            <person name="Steindorff A."/>
            <person name="Ohm R."/>
            <person name="Martin F."/>
            <person name="Silar P."/>
            <person name="Natvig D."/>
            <person name="Lalanne C."/>
            <person name="Gautier V."/>
            <person name="Ament-velasquez S.L."/>
            <person name="Kruys A."/>
            <person name="Hutchinson M.I."/>
            <person name="Powell A.J."/>
            <person name="Barry K."/>
            <person name="Miller A.N."/>
            <person name="Grigoriev I.V."/>
            <person name="Debuchy R."/>
            <person name="Gladieux P."/>
            <person name="Thoren M.H."/>
            <person name="Johannesson H."/>
        </authorList>
    </citation>
    <scope>NUCLEOTIDE SEQUENCE</scope>
    <source>
        <strain evidence="2">SMH3187-1</strain>
    </source>
</reference>